<accession>A0A0A2V315</accession>
<organism evidence="2 3">
    <name type="scientific">Pontibacillus chungwhensis BH030062</name>
    <dbReference type="NCBI Taxonomy" id="1385513"/>
    <lineage>
        <taxon>Bacteria</taxon>
        <taxon>Bacillati</taxon>
        <taxon>Bacillota</taxon>
        <taxon>Bacilli</taxon>
        <taxon>Bacillales</taxon>
        <taxon>Bacillaceae</taxon>
        <taxon>Pontibacillus</taxon>
    </lineage>
</organism>
<dbReference type="Gene3D" id="3.20.20.100">
    <property type="entry name" value="NADP-dependent oxidoreductase domain"/>
    <property type="match status" value="1"/>
</dbReference>
<comment type="caution">
    <text evidence="2">The sequence shown here is derived from an EMBL/GenBank/DDBJ whole genome shotgun (WGS) entry which is preliminary data.</text>
</comment>
<gene>
    <name evidence="2" type="ORF">N780_12965</name>
</gene>
<sequence>MNKRQLGSSNLMVSEIGLGCMTLGTDEKKATDIVNRALDAGINYLDTADLYNFGRNEEIVGKALKGKRDEVILGTKGGNHFDREQEDWYWDPSKSYIKDAVKNSLHRLGTDYIDLYQLHGGTIDDPIDETIAAFDELVQEGLIRYYGISSIRPNVIREYVKRSNIVSVMMQYSLLDRRPEEEILDLLNENRISVLARGPLAKGMLSNNGLEKVQEKAQEGYLSYSQEEVKHMIEHLLGHSSDERSLQALALQYVLQDPTVSTAVFGASSIKQLERNLSMLEAPPLTKDVYAQLQQITRPNVYQKHR</sequence>
<dbReference type="InterPro" id="IPR023210">
    <property type="entry name" value="NADP_OxRdtase_dom"/>
</dbReference>
<dbReference type="Proteomes" id="UP000030153">
    <property type="component" value="Unassembled WGS sequence"/>
</dbReference>
<dbReference type="InterPro" id="IPR036812">
    <property type="entry name" value="NAD(P)_OxRdtase_dom_sf"/>
</dbReference>
<evidence type="ECO:0000313" key="2">
    <source>
        <dbReference type="EMBL" id="KGP93206.1"/>
    </source>
</evidence>
<evidence type="ECO:0000313" key="3">
    <source>
        <dbReference type="Proteomes" id="UP000030153"/>
    </source>
</evidence>
<dbReference type="InterPro" id="IPR053135">
    <property type="entry name" value="AKR2_Oxidoreductase"/>
</dbReference>
<dbReference type="PANTHER" id="PTHR43312:SF1">
    <property type="entry name" value="NADP-DEPENDENT OXIDOREDUCTASE DOMAIN-CONTAINING PROTEIN"/>
    <property type="match status" value="1"/>
</dbReference>
<dbReference type="SUPFAM" id="SSF51430">
    <property type="entry name" value="NAD(P)-linked oxidoreductase"/>
    <property type="match status" value="1"/>
</dbReference>
<dbReference type="Pfam" id="PF00248">
    <property type="entry name" value="Aldo_ket_red"/>
    <property type="match status" value="1"/>
</dbReference>
<reference evidence="2 3" key="1">
    <citation type="submission" date="2013-08" db="EMBL/GenBank/DDBJ databases">
        <title>Genome of Pontibacillus chungwhensis.</title>
        <authorList>
            <person name="Wang Q."/>
            <person name="Wang G."/>
        </authorList>
    </citation>
    <scope>NUCLEOTIDE SEQUENCE [LARGE SCALE GENOMIC DNA]</scope>
    <source>
        <strain evidence="2 3">BH030062</strain>
    </source>
</reference>
<evidence type="ECO:0000259" key="1">
    <source>
        <dbReference type="Pfam" id="PF00248"/>
    </source>
</evidence>
<dbReference type="RefSeq" id="WP_036779600.1">
    <property type="nucleotide sequence ID" value="NZ_AVBG01000001.1"/>
</dbReference>
<name>A0A0A2V315_9BACI</name>
<dbReference type="CDD" id="cd19086">
    <property type="entry name" value="AKR_AKR11C1"/>
    <property type="match status" value="1"/>
</dbReference>
<feature type="domain" description="NADP-dependent oxidoreductase" evidence="1">
    <location>
        <begin position="15"/>
        <end position="296"/>
    </location>
</feature>
<dbReference type="PRINTS" id="PR00069">
    <property type="entry name" value="ALDKETRDTASE"/>
</dbReference>
<dbReference type="EMBL" id="AVBG01000001">
    <property type="protein sequence ID" value="KGP93206.1"/>
    <property type="molecule type" value="Genomic_DNA"/>
</dbReference>
<dbReference type="STRING" id="1385513.N780_12965"/>
<dbReference type="AlphaFoldDB" id="A0A0A2V315"/>
<protein>
    <submittedName>
        <fullName evidence="2">Oxidoreductase</fullName>
    </submittedName>
</protein>
<dbReference type="PANTHER" id="PTHR43312">
    <property type="entry name" value="D-THREO-ALDOSE 1-DEHYDROGENASE"/>
    <property type="match status" value="1"/>
</dbReference>
<dbReference type="InterPro" id="IPR020471">
    <property type="entry name" value="AKR"/>
</dbReference>
<dbReference type="GO" id="GO:0016491">
    <property type="term" value="F:oxidoreductase activity"/>
    <property type="evidence" value="ECO:0007669"/>
    <property type="project" value="InterPro"/>
</dbReference>
<keyword evidence="3" id="KW-1185">Reference proteome</keyword>
<proteinExistence type="predicted"/>
<dbReference type="eggNOG" id="COG0667">
    <property type="taxonomic scope" value="Bacteria"/>
</dbReference>
<dbReference type="OrthoDB" id="9773828at2"/>